<comment type="caution">
    <text evidence="4">The sequence shown here is derived from an EMBL/GenBank/DDBJ whole genome shotgun (WGS) entry which is preliminary data.</text>
</comment>
<dbReference type="PROSITE" id="PS00893">
    <property type="entry name" value="NUDIX_BOX"/>
    <property type="match status" value="1"/>
</dbReference>
<dbReference type="InterPro" id="IPR000086">
    <property type="entry name" value="NUDIX_hydrolase_dom"/>
</dbReference>
<dbReference type="InterPro" id="IPR054105">
    <property type="entry name" value="WHD_NrtR"/>
</dbReference>
<dbReference type="CDD" id="cd18873">
    <property type="entry name" value="NUDIX_NadM_like"/>
    <property type="match status" value="1"/>
</dbReference>
<dbReference type="PRINTS" id="PR00502">
    <property type="entry name" value="NUDIXFAMILY"/>
</dbReference>
<dbReference type="InterPro" id="IPR036388">
    <property type="entry name" value="WH-like_DNA-bd_sf"/>
</dbReference>
<comment type="similarity">
    <text evidence="2">Belongs to the Nudix hydrolase family.</text>
</comment>
<dbReference type="GO" id="GO:0016787">
    <property type="term" value="F:hydrolase activity"/>
    <property type="evidence" value="ECO:0007669"/>
    <property type="project" value="UniProtKB-KW"/>
</dbReference>
<keyword evidence="1 2" id="KW-0378">Hydrolase</keyword>
<dbReference type="InterPro" id="IPR020476">
    <property type="entry name" value="Nudix_hydrolase"/>
</dbReference>
<evidence type="ECO:0000259" key="3">
    <source>
        <dbReference type="PROSITE" id="PS51462"/>
    </source>
</evidence>
<dbReference type="SUPFAM" id="SSF46785">
    <property type="entry name" value="Winged helix' DNA-binding domain"/>
    <property type="match status" value="1"/>
</dbReference>
<dbReference type="Proteomes" id="UP000624703">
    <property type="component" value="Unassembled WGS sequence"/>
</dbReference>
<dbReference type="Gene3D" id="3.90.79.10">
    <property type="entry name" value="Nucleoside Triphosphate Pyrophosphohydrolase"/>
    <property type="match status" value="1"/>
</dbReference>
<feature type="domain" description="Nudix hydrolase" evidence="3">
    <location>
        <begin position="10"/>
        <end position="141"/>
    </location>
</feature>
<evidence type="ECO:0000256" key="1">
    <source>
        <dbReference type="ARBA" id="ARBA00022801"/>
    </source>
</evidence>
<dbReference type="SUPFAM" id="SSF55811">
    <property type="entry name" value="Nudix"/>
    <property type="match status" value="1"/>
</dbReference>
<dbReference type="InterPro" id="IPR036390">
    <property type="entry name" value="WH_DNA-bd_sf"/>
</dbReference>
<dbReference type="PANTHER" id="PTHR43736:SF4">
    <property type="entry name" value="SLR1690 PROTEIN"/>
    <property type="match status" value="1"/>
</dbReference>
<evidence type="ECO:0000313" key="5">
    <source>
        <dbReference type="Proteomes" id="UP000624703"/>
    </source>
</evidence>
<dbReference type="InterPro" id="IPR015797">
    <property type="entry name" value="NUDIX_hydrolase-like_dom_sf"/>
</dbReference>
<sequence>MYQYKYARPALTTDCVVFGLDQDDLKVLLIQRDIQPFEGKWALPGGFIQVGESIDDCARRELEEETGLHDIFLEQLYSYGQPDRDPREHVITVAYYALVNLIEHAPKAATDARNAAWFSLDDLPSLAFDHQTILETARQRLRGKVRYQPVGFELLPEKFTLTQLQKLYEIILEQKIDKRNFRKKVIKLGILIETDEVEQDVAHRAARLYQFDPAHYQQLEKQGINFEL</sequence>
<evidence type="ECO:0000313" key="4">
    <source>
        <dbReference type="EMBL" id="MBK1789695.1"/>
    </source>
</evidence>
<keyword evidence="5" id="KW-1185">Reference proteome</keyword>
<name>A0A8J7MC22_9BACT</name>
<dbReference type="InterPro" id="IPR020084">
    <property type="entry name" value="NUDIX_hydrolase_CS"/>
</dbReference>
<gene>
    <name evidence="4" type="ORF">JIN82_00855</name>
</gene>
<dbReference type="PROSITE" id="PS51462">
    <property type="entry name" value="NUDIX"/>
    <property type="match status" value="1"/>
</dbReference>
<dbReference type="PANTHER" id="PTHR43736">
    <property type="entry name" value="ADP-RIBOSE PYROPHOSPHATASE"/>
    <property type="match status" value="1"/>
</dbReference>
<dbReference type="Gene3D" id="1.10.10.10">
    <property type="entry name" value="Winged helix-like DNA-binding domain superfamily/Winged helix DNA-binding domain"/>
    <property type="match status" value="1"/>
</dbReference>
<dbReference type="EMBL" id="JAENIM010000008">
    <property type="protein sequence ID" value="MBK1789695.1"/>
    <property type="molecule type" value="Genomic_DNA"/>
</dbReference>
<protein>
    <submittedName>
        <fullName evidence="4">NUDIX hydrolase</fullName>
    </submittedName>
</protein>
<dbReference type="Pfam" id="PF21906">
    <property type="entry name" value="WHD_NrtR"/>
    <property type="match status" value="1"/>
</dbReference>
<organism evidence="4 5">
    <name type="scientific">Persicirhabdus sediminis</name>
    <dbReference type="NCBI Taxonomy" id="454144"/>
    <lineage>
        <taxon>Bacteria</taxon>
        <taxon>Pseudomonadati</taxon>
        <taxon>Verrucomicrobiota</taxon>
        <taxon>Verrucomicrobiia</taxon>
        <taxon>Verrucomicrobiales</taxon>
        <taxon>Verrucomicrobiaceae</taxon>
        <taxon>Persicirhabdus</taxon>
    </lineage>
</organism>
<proteinExistence type="inferred from homology"/>
<accession>A0A8J7MC22</accession>
<evidence type="ECO:0000256" key="2">
    <source>
        <dbReference type="RuleBase" id="RU003476"/>
    </source>
</evidence>
<dbReference type="RefSeq" id="WP_200309738.1">
    <property type="nucleotide sequence ID" value="NZ_JAENIM010000008.1"/>
</dbReference>
<dbReference type="Pfam" id="PF00293">
    <property type="entry name" value="NUDIX"/>
    <property type="match status" value="1"/>
</dbReference>
<reference evidence="4" key="1">
    <citation type="submission" date="2021-01" db="EMBL/GenBank/DDBJ databases">
        <title>Modified the classification status of verrucomicrobia.</title>
        <authorList>
            <person name="Feng X."/>
        </authorList>
    </citation>
    <scope>NUCLEOTIDE SEQUENCE</scope>
    <source>
        <strain evidence="4">_KCTC 22039</strain>
    </source>
</reference>
<dbReference type="AlphaFoldDB" id="A0A8J7MC22"/>